<evidence type="ECO:0000313" key="2">
    <source>
        <dbReference type="EMBL" id="GAT53574.1"/>
    </source>
</evidence>
<feature type="compositionally biased region" description="Low complexity" evidence="1">
    <location>
        <begin position="122"/>
        <end position="136"/>
    </location>
</feature>
<evidence type="ECO:0000313" key="3">
    <source>
        <dbReference type="Proteomes" id="UP000815677"/>
    </source>
</evidence>
<gene>
    <name evidence="2" type="ORF">MCHLO_10517</name>
</gene>
<accession>A0ABQ0LSH9</accession>
<protein>
    <recommendedName>
        <fullName evidence="4">CBM20 domain-containing protein</fullName>
    </recommendedName>
</protein>
<name>A0ABQ0LSH9_MYCCL</name>
<proteinExistence type="predicted"/>
<feature type="region of interest" description="Disordered" evidence="1">
    <location>
        <begin position="1"/>
        <end position="25"/>
    </location>
</feature>
<evidence type="ECO:0000256" key="1">
    <source>
        <dbReference type="SAM" id="MobiDB-lite"/>
    </source>
</evidence>
<evidence type="ECO:0008006" key="4">
    <source>
        <dbReference type="Google" id="ProtNLM"/>
    </source>
</evidence>
<feature type="region of interest" description="Disordered" evidence="1">
    <location>
        <begin position="118"/>
        <end position="166"/>
    </location>
</feature>
<dbReference type="Proteomes" id="UP000815677">
    <property type="component" value="Unassembled WGS sequence"/>
</dbReference>
<reference evidence="2" key="1">
    <citation type="submission" date="2014-09" db="EMBL/GenBank/DDBJ databases">
        <title>Genome sequence of the luminous mushroom Mycena chlorophos for searching fungal bioluminescence genes.</title>
        <authorList>
            <person name="Tanaka Y."/>
            <person name="Kasuga D."/>
            <person name="Oba Y."/>
            <person name="Hase S."/>
            <person name="Sato K."/>
            <person name="Oba Y."/>
            <person name="Sakakibara Y."/>
        </authorList>
    </citation>
    <scope>NUCLEOTIDE SEQUENCE</scope>
</reference>
<sequence length="318" mass="34388">MAMSTPKPSSQQSIAGTVLRPQNSGWSPGESAKLTFVLRPPVSPLWGADIEVVLSGALGNLLWSLKFDPKDGDGVEISVPQGWVAPRELRFQFPRRPSQAEPAHAVFNESVSVAPRPLSTISGNSSRPFSSVSRASPGSTGRQSRSIATHPYNNTSASASTSEWTPPKSPCAISNVAHAQQARQDEKRLNLLVVFLDSHQNPGIATTIYVSDGTLAEGCCTASCSPSLEGRVLSIDLFNKNQENFANMALGSIYLLEGVSFKLHSKENYLEGKMDWHSSVKDMGSHPERRLYEVEVNNLRTKMAALGVHVQLSQPAAH</sequence>
<keyword evidence="3" id="KW-1185">Reference proteome</keyword>
<organism evidence="2 3">
    <name type="scientific">Mycena chlorophos</name>
    <name type="common">Agaric fungus</name>
    <name type="synonym">Agaricus chlorophos</name>
    <dbReference type="NCBI Taxonomy" id="658473"/>
    <lineage>
        <taxon>Eukaryota</taxon>
        <taxon>Fungi</taxon>
        <taxon>Dikarya</taxon>
        <taxon>Basidiomycota</taxon>
        <taxon>Agaricomycotina</taxon>
        <taxon>Agaricomycetes</taxon>
        <taxon>Agaricomycetidae</taxon>
        <taxon>Agaricales</taxon>
        <taxon>Marasmiineae</taxon>
        <taxon>Mycenaceae</taxon>
        <taxon>Mycena</taxon>
    </lineage>
</organism>
<dbReference type="EMBL" id="DF848408">
    <property type="protein sequence ID" value="GAT53574.1"/>
    <property type="molecule type" value="Genomic_DNA"/>
</dbReference>
<feature type="compositionally biased region" description="Polar residues" evidence="1">
    <location>
        <begin position="137"/>
        <end position="164"/>
    </location>
</feature>